<gene>
    <name evidence="2" type="ORF">PLEPLA_LOCUS1851</name>
</gene>
<organism evidence="2 3">
    <name type="scientific">Pleuronectes platessa</name>
    <name type="common">European plaice</name>
    <dbReference type="NCBI Taxonomy" id="8262"/>
    <lineage>
        <taxon>Eukaryota</taxon>
        <taxon>Metazoa</taxon>
        <taxon>Chordata</taxon>
        <taxon>Craniata</taxon>
        <taxon>Vertebrata</taxon>
        <taxon>Euteleostomi</taxon>
        <taxon>Actinopterygii</taxon>
        <taxon>Neopterygii</taxon>
        <taxon>Teleostei</taxon>
        <taxon>Neoteleostei</taxon>
        <taxon>Acanthomorphata</taxon>
        <taxon>Carangaria</taxon>
        <taxon>Pleuronectiformes</taxon>
        <taxon>Pleuronectoidei</taxon>
        <taxon>Pleuronectidae</taxon>
        <taxon>Pleuronectes</taxon>
    </lineage>
</organism>
<dbReference type="AlphaFoldDB" id="A0A9N7TKF4"/>
<comment type="caution">
    <text evidence="2">The sequence shown here is derived from an EMBL/GenBank/DDBJ whole genome shotgun (WGS) entry which is preliminary data.</text>
</comment>
<keyword evidence="1" id="KW-0175">Coiled coil</keyword>
<dbReference type="Proteomes" id="UP001153269">
    <property type="component" value="Unassembled WGS sequence"/>
</dbReference>
<keyword evidence="3" id="KW-1185">Reference proteome</keyword>
<evidence type="ECO:0000256" key="1">
    <source>
        <dbReference type="SAM" id="Coils"/>
    </source>
</evidence>
<evidence type="ECO:0000313" key="2">
    <source>
        <dbReference type="EMBL" id="CAB1414146.1"/>
    </source>
</evidence>
<reference evidence="2" key="1">
    <citation type="submission" date="2020-03" db="EMBL/GenBank/DDBJ databases">
        <authorList>
            <person name="Weist P."/>
        </authorList>
    </citation>
    <scope>NUCLEOTIDE SEQUENCE</scope>
</reference>
<accession>A0A9N7TKF4</accession>
<sequence length="134" mass="15390">MDNNRLCRDKKALQKQISDLERKRWSSDNQDTDLEEIDLYNEIEMNSEKTQHEPVIVVVMMLASSLRIGHGHHETEELIMEGREKMTSAPERVFGHSEITRLLLLCPASYISSLEGIFSAGSEPRSHFGPDPFY</sequence>
<protein>
    <submittedName>
        <fullName evidence="2">Uncharacterized protein</fullName>
    </submittedName>
</protein>
<proteinExistence type="predicted"/>
<feature type="coiled-coil region" evidence="1">
    <location>
        <begin position="3"/>
        <end position="30"/>
    </location>
</feature>
<dbReference type="EMBL" id="CADEAL010000090">
    <property type="protein sequence ID" value="CAB1414146.1"/>
    <property type="molecule type" value="Genomic_DNA"/>
</dbReference>
<name>A0A9N7TKF4_PLEPL</name>
<evidence type="ECO:0000313" key="3">
    <source>
        <dbReference type="Proteomes" id="UP001153269"/>
    </source>
</evidence>